<feature type="transmembrane region" description="Helical" evidence="10">
    <location>
        <begin position="197"/>
        <end position="220"/>
    </location>
</feature>
<dbReference type="eggNOG" id="KOG1650">
    <property type="taxonomic scope" value="Eukaryota"/>
</dbReference>
<dbReference type="InterPro" id="IPR006153">
    <property type="entry name" value="Cation/H_exchanger_TM"/>
</dbReference>
<evidence type="ECO:0000256" key="5">
    <source>
        <dbReference type="ARBA" id="ARBA00022958"/>
    </source>
</evidence>
<dbReference type="GO" id="GO:0006885">
    <property type="term" value="P:regulation of pH"/>
    <property type="evidence" value="ECO:0007669"/>
    <property type="project" value="TreeGrafter"/>
</dbReference>
<keyword evidence="14" id="KW-1185">Reference proteome</keyword>
<feature type="domain" description="Cation/H+ exchanger transmembrane" evidence="11">
    <location>
        <begin position="46"/>
        <end position="428"/>
    </location>
</feature>
<comment type="subcellular location">
    <subcellularLocation>
        <location evidence="1">Membrane</location>
        <topology evidence="1">Multi-pass membrane protein</topology>
    </subcellularLocation>
</comment>
<evidence type="ECO:0000259" key="11">
    <source>
        <dbReference type="Pfam" id="PF00999"/>
    </source>
</evidence>
<feature type="domain" description="Cation/H(+) antiporter C-terminal" evidence="13">
    <location>
        <begin position="628"/>
        <end position="767"/>
    </location>
</feature>
<dbReference type="GO" id="GO:0016020">
    <property type="term" value="C:membrane"/>
    <property type="evidence" value="ECO:0007669"/>
    <property type="project" value="UniProtKB-SubCell"/>
</dbReference>
<dbReference type="Gramene" id="MELO3C020099.2.1">
    <property type="protein sequence ID" value="MELO3C020099.2.1"/>
    <property type="gene ID" value="MELO3C020099.2"/>
</dbReference>
<dbReference type="InterPro" id="IPR038770">
    <property type="entry name" value="Na+/solute_symporter_sf"/>
</dbReference>
<evidence type="ECO:0000313" key="14">
    <source>
        <dbReference type="Proteomes" id="UP001652600"/>
    </source>
</evidence>
<evidence type="ECO:0000259" key="13">
    <source>
        <dbReference type="Pfam" id="PF23259"/>
    </source>
</evidence>
<dbReference type="RefSeq" id="XP_008456898.2">
    <property type="nucleotide sequence ID" value="XM_008458676.3"/>
</dbReference>
<evidence type="ECO:0000256" key="2">
    <source>
        <dbReference type="ARBA" id="ARBA00022448"/>
    </source>
</evidence>
<keyword evidence="5" id="KW-0630">Potassium</keyword>
<name>A0A1S3C3V3_CUCME</name>
<evidence type="ECO:0000256" key="3">
    <source>
        <dbReference type="ARBA" id="ARBA00022538"/>
    </source>
</evidence>
<feature type="transmembrane region" description="Helical" evidence="10">
    <location>
        <begin position="101"/>
        <end position="123"/>
    </location>
</feature>
<evidence type="ECO:0000256" key="9">
    <source>
        <dbReference type="ARBA" id="ARBA00038341"/>
    </source>
</evidence>
<evidence type="ECO:0000256" key="4">
    <source>
        <dbReference type="ARBA" id="ARBA00022692"/>
    </source>
</evidence>
<feature type="transmembrane region" description="Helical" evidence="10">
    <location>
        <begin position="379"/>
        <end position="399"/>
    </location>
</feature>
<dbReference type="GO" id="GO:0006813">
    <property type="term" value="P:potassium ion transport"/>
    <property type="evidence" value="ECO:0007669"/>
    <property type="project" value="UniProtKB-KW"/>
</dbReference>
<dbReference type="PANTHER" id="PTHR32468:SF35">
    <property type="entry name" value="CATION_H+ EXCHANGER DOMAIN-CONTAINING PROTEIN"/>
    <property type="match status" value="1"/>
</dbReference>
<dbReference type="Pfam" id="PF00999">
    <property type="entry name" value="Na_H_Exchanger"/>
    <property type="match status" value="1"/>
</dbReference>
<proteinExistence type="inferred from homology"/>
<keyword evidence="7" id="KW-0406">Ion transport</keyword>
<dbReference type="Pfam" id="PF23259">
    <property type="entry name" value="CHX17_C"/>
    <property type="match status" value="1"/>
</dbReference>
<feature type="transmembrane region" description="Helical" evidence="10">
    <location>
        <begin position="269"/>
        <end position="288"/>
    </location>
</feature>
<keyword evidence="8 10" id="KW-0472">Membrane</keyword>
<dbReference type="AlphaFoldDB" id="A0A1S3C3V3"/>
<comment type="similarity">
    <text evidence="9">Belongs to the monovalent cation:proton antiporter 2 (CPA2) transporter (TC 2.A.37) family. CHX (TC 2.A.37.4) subfamily.</text>
</comment>
<feature type="transmembrane region" description="Helical" evidence="10">
    <location>
        <begin position="321"/>
        <end position="342"/>
    </location>
</feature>
<gene>
    <name evidence="15" type="primary">LOC103496712</name>
</gene>
<feature type="transmembrane region" description="Helical" evidence="10">
    <location>
        <begin position="232"/>
        <end position="257"/>
    </location>
</feature>
<accession>A0A1S3C3V3</accession>
<evidence type="ECO:0000256" key="8">
    <source>
        <dbReference type="ARBA" id="ARBA00023136"/>
    </source>
</evidence>
<dbReference type="InterPro" id="IPR050794">
    <property type="entry name" value="CPA2_transporter"/>
</dbReference>
<feature type="transmembrane region" description="Helical" evidence="10">
    <location>
        <begin position="411"/>
        <end position="433"/>
    </location>
</feature>
<feature type="transmembrane region" description="Helical" evidence="10">
    <location>
        <begin position="130"/>
        <end position="152"/>
    </location>
</feature>
<evidence type="ECO:0000259" key="12">
    <source>
        <dbReference type="Pfam" id="PF23256"/>
    </source>
</evidence>
<keyword evidence="6 10" id="KW-1133">Transmembrane helix</keyword>
<dbReference type="GO" id="GO:0015297">
    <property type="term" value="F:antiporter activity"/>
    <property type="evidence" value="ECO:0007669"/>
    <property type="project" value="InterPro"/>
</dbReference>
<keyword evidence="3" id="KW-0633">Potassium transport</keyword>
<dbReference type="GeneID" id="103496712"/>
<dbReference type="InterPro" id="IPR057290">
    <property type="entry name" value="CHX17_C"/>
</dbReference>
<keyword evidence="4 10" id="KW-0812">Transmembrane</keyword>
<organism evidence="14 15">
    <name type="scientific">Cucumis melo</name>
    <name type="common">Muskmelon</name>
    <dbReference type="NCBI Taxonomy" id="3656"/>
    <lineage>
        <taxon>Eukaryota</taxon>
        <taxon>Viridiplantae</taxon>
        <taxon>Streptophyta</taxon>
        <taxon>Embryophyta</taxon>
        <taxon>Tracheophyta</taxon>
        <taxon>Spermatophyta</taxon>
        <taxon>Magnoliopsida</taxon>
        <taxon>eudicotyledons</taxon>
        <taxon>Gunneridae</taxon>
        <taxon>Pentapetalae</taxon>
        <taxon>rosids</taxon>
        <taxon>fabids</taxon>
        <taxon>Cucurbitales</taxon>
        <taxon>Cucurbitaceae</taxon>
        <taxon>Benincaseae</taxon>
        <taxon>Cucumis</taxon>
    </lineage>
</organism>
<dbReference type="Gene3D" id="1.20.1530.20">
    <property type="match status" value="1"/>
</dbReference>
<dbReference type="InterPro" id="IPR057291">
    <property type="entry name" value="CHX17_2nd"/>
</dbReference>
<evidence type="ECO:0000256" key="10">
    <source>
        <dbReference type="SAM" id="Phobius"/>
    </source>
</evidence>
<feature type="transmembrane region" description="Helical" evidence="10">
    <location>
        <begin position="164"/>
        <end position="185"/>
    </location>
</feature>
<keyword evidence="2" id="KW-0813">Transport</keyword>
<protein>
    <submittedName>
        <fullName evidence="15">Cation/H(+) antiporter 15-like</fullName>
    </submittedName>
</protein>
<feature type="transmembrane region" description="Helical" evidence="10">
    <location>
        <begin position="348"/>
        <end position="367"/>
    </location>
</feature>
<sequence length="798" mass="88834">MSMNSINQTYVCETVERRGDDAWQYLFQFSVKSPSSLFLLQLSAISLISQLMESLFKPLGQSTVVSHIFGGIILGPSFLGQKDEIARTLFPQRGNLTLETFGSFGLMFFLFVMGVKIDAAVMLRPGRQALVVGLSVFFFTLILPLTFVFILKHSIPTHDHITDALYLIALCQTLIGSPVIACLLTELKILNTDIGRLAISSSMFCDVLAMFTTVATLSFTENKKANNGQTPIYSLISSFALIAGIFYVFKPVLLWMLKRFQQRKLIQEVLIIWIFLLVLFSGFLSEIIGQHYFLGPLVLGLVVPDGPPLGATIVSKLETLALRLFYPTFLAVSGLQTNIFIIRLGDSWPVVVVILFSCMVKIGAVVLPAKYFNLLNADALVLGFILNARGFLQLILFNFWKHGQLMSDEEFSLSVMAVVVMTAIITPLIRLLYDPSKRYFSSSRCTIQHLKAESELRVLVCIHHQDNIPTIINLLEVSYASRDSPLVAIALILVELVGRSNPVLIAHQADCTLDRSSSKATHIINALRQYEDHNAGYATVDAFTAISPYELMHDDVCRLAFDKRATIAILPFHKQWAIDGTIEKVNRPIQNMNLQILEMAPCSIGILVDRGVLTKQISVLTARTPYHIAVLFVGGPDDAESLALGARMAKHHMVDLTVIRFLLFGAENSKNRKHDTELIHEYRQANLGNEHFVVVEEMVRDGSGLAASIRGMEDCFDLIIAGRRHEENPILDGLHQWSECPELGVVGDILASPDFRSSSTVLVVQQQRLRGRFSGRKMMNSGLVHDAPAGSWSIMMER</sequence>
<dbReference type="Proteomes" id="UP001652600">
    <property type="component" value="Chromosome 10"/>
</dbReference>
<reference evidence="15" key="1">
    <citation type="submission" date="2025-08" db="UniProtKB">
        <authorList>
            <consortium name="RefSeq"/>
        </authorList>
    </citation>
    <scope>IDENTIFICATION</scope>
    <source>
        <tissue evidence="15">Stem</tissue>
    </source>
</reference>
<dbReference type="GO" id="GO:1902600">
    <property type="term" value="P:proton transmembrane transport"/>
    <property type="evidence" value="ECO:0007669"/>
    <property type="project" value="InterPro"/>
</dbReference>
<evidence type="ECO:0000256" key="6">
    <source>
        <dbReference type="ARBA" id="ARBA00022989"/>
    </source>
</evidence>
<evidence type="ECO:0000256" key="1">
    <source>
        <dbReference type="ARBA" id="ARBA00004141"/>
    </source>
</evidence>
<dbReference type="KEGG" id="cmo:103496712"/>
<dbReference type="InParanoid" id="A0A1S3C3V3"/>
<feature type="domain" description="Cation/H(+) antiporter central" evidence="12">
    <location>
        <begin position="486"/>
        <end position="612"/>
    </location>
</feature>
<evidence type="ECO:0000313" key="15">
    <source>
        <dbReference type="RefSeq" id="XP_008456898.2"/>
    </source>
</evidence>
<evidence type="ECO:0000256" key="7">
    <source>
        <dbReference type="ARBA" id="ARBA00023065"/>
    </source>
</evidence>
<dbReference type="GO" id="GO:0012505">
    <property type="term" value="C:endomembrane system"/>
    <property type="evidence" value="ECO:0007669"/>
    <property type="project" value="TreeGrafter"/>
</dbReference>
<dbReference type="PANTHER" id="PTHR32468">
    <property type="entry name" value="CATION/H + ANTIPORTER"/>
    <property type="match status" value="1"/>
</dbReference>
<dbReference type="Pfam" id="PF23256">
    <property type="entry name" value="CHX17_2nd"/>
    <property type="match status" value="1"/>
</dbReference>
<feature type="transmembrane region" description="Helical" evidence="10">
    <location>
        <begin position="64"/>
        <end position="81"/>
    </location>
</feature>